<evidence type="ECO:0000256" key="2">
    <source>
        <dbReference type="SAM" id="MobiDB-lite"/>
    </source>
</evidence>
<protein>
    <submittedName>
        <fullName evidence="4">Phage major capsid protein</fullName>
    </submittedName>
</protein>
<comment type="caution">
    <text evidence="4">The sequence shown here is derived from an EMBL/GenBank/DDBJ whole genome shotgun (WGS) entry which is preliminary data.</text>
</comment>
<accession>A0ABV3I8W8</accession>
<dbReference type="InterPro" id="IPR054612">
    <property type="entry name" value="Phage_capsid-like_C"/>
</dbReference>
<evidence type="ECO:0000313" key="5">
    <source>
        <dbReference type="Proteomes" id="UP001552502"/>
    </source>
</evidence>
<dbReference type="EMBL" id="JBEGIE010000001">
    <property type="protein sequence ID" value="MEV4910751.1"/>
    <property type="molecule type" value="Genomic_DNA"/>
</dbReference>
<reference evidence="4 5" key="1">
    <citation type="journal article" date="2023" name="Proc. Natl. Acad. Sci. U.S.A.">
        <title>Bacterial tolerance to host-exuded specialized metabolites structures the maize root microbiome.</title>
        <authorList>
            <person name="Thoenen L."/>
            <person name="Giroud C."/>
            <person name="Kreuzer M."/>
            <person name="Waelchli J."/>
            <person name="Gfeller V."/>
            <person name="Deslandes-Herold G."/>
            <person name="Mateo P."/>
            <person name="Robert C.A.M."/>
            <person name="Ahrens C.H."/>
            <person name="Rubio-Somoza I."/>
            <person name="Bruggmann R."/>
            <person name="Erb M."/>
            <person name="Schlaeppi K."/>
        </authorList>
    </citation>
    <scope>NUCLEOTIDE SEQUENCE [LARGE SCALE GENOMIC DNA]</scope>
    <source>
        <strain evidence="4 5">LBA1-1-1.1</strain>
    </source>
</reference>
<dbReference type="InterPro" id="IPR024455">
    <property type="entry name" value="Phage_capsid"/>
</dbReference>
<gene>
    <name evidence="4" type="ORF">MRBLBA1_001386</name>
</gene>
<comment type="subcellular location">
    <subcellularLocation>
        <location evidence="1">Virion</location>
    </subcellularLocation>
</comment>
<evidence type="ECO:0000259" key="3">
    <source>
        <dbReference type="Pfam" id="PF05065"/>
    </source>
</evidence>
<keyword evidence="5" id="KW-1185">Reference proteome</keyword>
<dbReference type="RefSeq" id="WP_199637676.1">
    <property type="nucleotide sequence ID" value="NZ_JBEGIE010000001.1"/>
</dbReference>
<proteinExistence type="predicted"/>
<sequence>MNRQLLLALQKRNKERLTELRTQVENPELRAEDLPAIQEQIDEINKELQDVADALANLDDEGGDEGAGEGEAGSNGDEGGTGDDGSNGDEGRSGNNGEGENRTGITPEQRNAAMTAINSGLSTRGHKTTKVKENEIRSAFANFVVGRITETEARALGIEAGNGSVTIPEVIASEIITYAQEENLLRKYGSVHRTAGDVKYPVLVKKADANVRKKERGASDEITETGIEFDEILLSPAEFDALATVTKKLLKMTGAPIEQIVIDELKKAYVRKETNYMFNGNDAGNENPDALAKKAVKYYESEVIDINVAGYSQKLYQQLVKVKGQPVTEVLKKSMWLINRAALTVLEGMTDTTGRPLLYQAPDGVGYKLLGHNVDFTDAANGTDPTKPVFYFGDFKAFHIQDVIGAMELQKLIEKFSGTNKVGFQIYNLLDGQLVYSPFEPAVYRYEVGLKKV</sequence>
<feature type="compositionally biased region" description="Gly residues" evidence="2">
    <location>
        <begin position="69"/>
        <end position="85"/>
    </location>
</feature>
<organism evidence="4 5">
    <name type="scientific">Bacillus proteolyticus</name>
    <dbReference type="NCBI Taxonomy" id="2026192"/>
    <lineage>
        <taxon>Bacteria</taxon>
        <taxon>Bacillati</taxon>
        <taxon>Bacillota</taxon>
        <taxon>Bacilli</taxon>
        <taxon>Bacillales</taxon>
        <taxon>Bacillaceae</taxon>
        <taxon>Bacillus</taxon>
        <taxon>Bacillus cereus group</taxon>
    </lineage>
</organism>
<feature type="compositionally biased region" description="Acidic residues" evidence="2">
    <location>
        <begin position="58"/>
        <end position="68"/>
    </location>
</feature>
<dbReference type="NCBIfam" id="TIGR01554">
    <property type="entry name" value="major_cap_HK97"/>
    <property type="match status" value="1"/>
</dbReference>
<name>A0ABV3I8W8_9BACI</name>
<dbReference type="Pfam" id="PF05065">
    <property type="entry name" value="Phage_capsid"/>
    <property type="match status" value="1"/>
</dbReference>
<feature type="region of interest" description="Disordered" evidence="2">
    <location>
        <begin position="52"/>
        <end position="109"/>
    </location>
</feature>
<evidence type="ECO:0000256" key="1">
    <source>
        <dbReference type="ARBA" id="ARBA00004328"/>
    </source>
</evidence>
<evidence type="ECO:0000313" key="4">
    <source>
        <dbReference type="EMBL" id="MEV4910751.1"/>
    </source>
</evidence>
<dbReference type="Proteomes" id="UP001552502">
    <property type="component" value="Unassembled WGS sequence"/>
</dbReference>
<feature type="domain" description="Phage capsid-like C-terminal" evidence="3">
    <location>
        <begin position="163"/>
        <end position="437"/>
    </location>
</feature>
<dbReference type="SUPFAM" id="SSF56563">
    <property type="entry name" value="Major capsid protein gp5"/>
    <property type="match status" value="1"/>
</dbReference>